<dbReference type="InterPro" id="IPR036412">
    <property type="entry name" value="HAD-like_sf"/>
</dbReference>
<dbReference type="AlphaFoldDB" id="A0A0W1KIE3"/>
<dbReference type="GO" id="GO:0000287">
    <property type="term" value="F:magnesium ion binding"/>
    <property type="evidence" value="ECO:0007669"/>
    <property type="project" value="TreeGrafter"/>
</dbReference>
<dbReference type="InterPro" id="IPR023214">
    <property type="entry name" value="HAD_sf"/>
</dbReference>
<organism evidence="1 2">
    <name type="scientific">Trueperella bernardiae</name>
    <dbReference type="NCBI Taxonomy" id="59561"/>
    <lineage>
        <taxon>Bacteria</taxon>
        <taxon>Bacillati</taxon>
        <taxon>Actinomycetota</taxon>
        <taxon>Actinomycetes</taxon>
        <taxon>Actinomycetales</taxon>
        <taxon>Actinomycetaceae</taxon>
        <taxon>Trueperella</taxon>
    </lineage>
</organism>
<keyword evidence="1" id="KW-0378">Hydrolase</keyword>
<dbReference type="Pfam" id="PF08282">
    <property type="entry name" value="Hydrolase_3"/>
    <property type="match status" value="1"/>
</dbReference>
<gene>
    <name evidence="1" type="ORF">AQZ59_01169</name>
</gene>
<keyword evidence="2" id="KW-1185">Reference proteome</keyword>
<accession>A0A0W1KIE3</accession>
<dbReference type="EC" id="3.1.3.-" evidence="1"/>
<dbReference type="RefSeq" id="WP_062613727.1">
    <property type="nucleotide sequence ID" value="NZ_LNIZ01000005.1"/>
</dbReference>
<protein>
    <submittedName>
        <fullName evidence="1">Putative phosphatase</fullName>
        <ecNumber evidence="1">3.1.3.-</ecNumber>
    </submittedName>
</protein>
<name>A0A0W1KIE3_9ACTO</name>
<dbReference type="OrthoDB" id="3267446at2"/>
<reference evidence="1 2" key="1">
    <citation type="submission" date="2015-11" db="EMBL/GenBank/DDBJ databases">
        <title>Draft Genome Sequence of the Type Strain Trueperella bernardiae LCDC 89-0504T, Isolated from Blood Culture.</title>
        <authorList>
            <person name="Bernier A.-M."/>
            <person name="Bernard K."/>
        </authorList>
    </citation>
    <scope>NUCLEOTIDE SEQUENCE [LARGE SCALE GENOMIC DNA]</scope>
    <source>
        <strain evidence="1 2">LCDC 89-0504</strain>
    </source>
</reference>
<sequence length="282" mass="30366">MRTPVLDFDNLPWPRGALKHAVFDIDGTLTDEHSITSDVTIAALRALDDAGVPIALATGRLLNGGANLVRRAGIHAWVIAAGGGVVWNGKDIVSAHYMDVEEVEQVTAMAHGNGLVPFYFDEERIYADRAALDAMGMLEINENASEGQPVLDLDQFTPAHATKVSLAAATPDHMNDVIGAFTKRFPTTTRSHANFLDIVAPGVTKWEGIERALAVRGLRAEDGLGVGDSENDVAWLSRIGYPVAAALASPEVLETCRWRLPKVDDAVARLLQAEVARRAKDD</sequence>
<dbReference type="STRING" id="59561.AQZ59_01169"/>
<dbReference type="SUPFAM" id="SSF56784">
    <property type="entry name" value="HAD-like"/>
    <property type="match status" value="1"/>
</dbReference>
<dbReference type="Proteomes" id="UP000054404">
    <property type="component" value="Unassembled WGS sequence"/>
</dbReference>
<dbReference type="InterPro" id="IPR006379">
    <property type="entry name" value="HAD-SF_hydro_IIB"/>
</dbReference>
<proteinExistence type="predicted"/>
<evidence type="ECO:0000313" key="2">
    <source>
        <dbReference type="Proteomes" id="UP000054404"/>
    </source>
</evidence>
<dbReference type="Gene3D" id="3.30.1240.10">
    <property type="match status" value="1"/>
</dbReference>
<comment type="caution">
    <text evidence="1">The sequence shown here is derived from an EMBL/GenBank/DDBJ whole genome shotgun (WGS) entry which is preliminary data.</text>
</comment>
<evidence type="ECO:0000313" key="1">
    <source>
        <dbReference type="EMBL" id="KTF03841.1"/>
    </source>
</evidence>
<dbReference type="GO" id="GO:0016791">
    <property type="term" value="F:phosphatase activity"/>
    <property type="evidence" value="ECO:0007669"/>
    <property type="project" value="TreeGrafter"/>
</dbReference>
<dbReference type="NCBIfam" id="TIGR01484">
    <property type="entry name" value="HAD-SF-IIB"/>
    <property type="match status" value="1"/>
</dbReference>
<dbReference type="GO" id="GO:0005829">
    <property type="term" value="C:cytosol"/>
    <property type="evidence" value="ECO:0007669"/>
    <property type="project" value="TreeGrafter"/>
</dbReference>
<dbReference type="EMBL" id="LNIZ01000005">
    <property type="protein sequence ID" value="KTF03841.1"/>
    <property type="molecule type" value="Genomic_DNA"/>
</dbReference>
<dbReference type="PANTHER" id="PTHR10000">
    <property type="entry name" value="PHOSPHOSERINE PHOSPHATASE"/>
    <property type="match status" value="1"/>
</dbReference>
<dbReference type="Gene3D" id="3.40.50.1000">
    <property type="entry name" value="HAD superfamily/HAD-like"/>
    <property type="match status" value="1"/>
</dbReference>
<dbReference type="PATRIC" id="fig|59561.3.peg.1162"/>
<dbReference type="PANTHER" id="PTHR10000:SF8">
    <property type="entry name" value="HAD SUPERFAMILY HYDROLASE-LIKE, TYPE 3"/>
    <property type="match status" value="1"/>
</dbReference>